<sequence>MAAEAVALAEKQVAELKVALAQNHNQIRNCQQQARRQALAVRNGGLSVQAVRKVLAVYVVSNWDLSLAVLAAQRLSRLPPCSAAFPTSDFVSALFREHNWEELLMLHDDASPPWAPARKYARQLLLEHDAYLWVKRLNFAHGVAPSASSVFHYYEKKALDAEPCGEPRKRTVNKWAARWRARWGVRRACLRSADTVEPNILRDKVKAFWRSIAYVTAKFSHQELVWINFDETSAVLPHFLVCSEARLPKSVASGFAALPQTKLRLLRAKSSWVTADSMISILADVRKALAPWLPMVKPILVLDTASPHLPKKVMSFAKKQGLQLLFVPSCSTSLLQPLDIAAFGGFKQWVKRKNMVLRQTAVDGQPELLEFLWQLSQAPRDFFGGKKWAHAFEGVGCGRDVTKLHSALKKFMQRPESFPHSAKPSPAEMALIWPKRRKMSYAGACLF</sequence>
<keyword evidence="3" id="KW-1185">Reference proteome</keyword>
<dbReference type="EMBL" id="CAXAMM010018323">
    <property type="protein sequence ID" value="CAK9043099.1"/>
    <property type="molecule type" value="Genomic_DNA"/>
</dbReference>
<organism evidence="2 3">
    <name type="scientific">Durusdinium trenchii</name>
    <dbReference type="NCBI Taxonomy" id="1381693"/>
    <lineage>
        <taxon>Eukaryota</taxon>
        <taxon>Sar</taxon>
        <taxon>Alveolata</taxon>
        <taxon>Dinophyceae</taxon>
        <taxon>Suessiales</taxon>
        <taxon>Symbiodiniaceae</taxon>
        <taxon>Durusdinium</taxon>
    </lineage>
</organism>
<proteinExistence type="predicted"/>
<name>A0ABP0LX81_9DINO</name>
<reference evidence="2 3" key="1">
    <citation type="submission" date="2024-02" db="EMBL/GenBank/DDBJ databases">
        <authorList>
            <person name="Chen Y."/>
            <person name="Shah S."/>
            <person name="Dougan E. K."/>
            <person name="Thang M."/>
            <person name="Chan C."/>
        </authorList>
    </citation>
    <scope>NUCLEOTIDE SEQUENCE [LARGE SCALE GENOMIC DNA]</scope>
</reference>
<evidence type="ECO:0000313" key="3">
    <source>
        <dbReference type="Proteomes" id="UP001642464"/>
    </source>
</evidence>
<dbReference type="Pfam" id="PF03184">
    <property type="entry name" value="DDE_1"/>
    <property type="match status" value="1"/>
</dbReference>
<dbReference type="Gene3D" id="3.30.420.10">
    <property type="entry name" value="Ribonuclease H-like superfamily/Ribonuclease H"/>
    <property type="match status" value="1"/>
</dbReference>
<feature type="domain" description="DDE-1" evidence="1">
    <location>
        <begin position="271"/>
        <end position="355"/>
    </location>
</feature>
<dbReference type="InterPro" id="IPR036397">
    <property type="entry name" value="RNaseH_sf"/>
</dbReference>
<protein>
    <submittedName>
        <fullName evidence="2">DDE-1 domain-containing protein</fullName>
    </submittedName>
</protein>
<accession>A0ABP0LX81</accession>
<evidence type="ECO:0000259" key="1">
    <source>
        <dbReference type="Pfam" id="PF03184"/>
    </source>
</evidence>
<dbReference type="InterPro" id="IPR004875">
    <property type="entry name" value="DDE_SF_endonuclease_dom"/>
</dbReference>
<gene>
    <name evidence="2" type="ORF">SCF082_LOCUS24696</name>
</gene>
<evidence type="ECO:0000313" key="2">
    <source>
        <dbReference type="EMBL" id="CAK9043099.1"/>
    </source>
</evidence>
<dbReference type="Proteomes" id="UP001642464">
    <property type="component" value="Unassembled WGS sequence"/>
</dbReference>
<comment type="caution">
    <text evidence="2">The sequence shown here is derived from an EMBL/GenBank/DDBJ whole genome shotgun (WGS) entry which is preliminary data.</text>
</comment>